<dbReference type="EMBL" id="CP010525">
    <property type="protein sequence ID" value="AJO23340.1"/>
    <property type="molecule type" value="Genomic_DNA"/>
</dbReference>
<evidence type="ECO:0000313" key="12">
    <source>
        <dbReference type="EMBL" id="KYC66095.1"/>
    </source>
</evidence>
<evidence type="ECO:0000313" key="15">
    <source>
        <dbReference type="Proteomes" id="UP000075288"/>
    </source>
</evidence>
<dbReference type="Proteomes" id="UP000032024">
    <property type="component" value="Chromosome"/>
</dbReference>
<dbReference type="GO" id="GO:0009425">
    <property type="term" value="C:bacterial-type flagellum basal body"/>
    <property type="evidence" value="ECO:0007669"/>
    <property type="project" value="UniProtKB-SubCell"/>
</dbReference>
<evidence type="ECO:0000313" key="14">
    <source>
        <dbReference type="Proteomes" id="UP000032024"/>
    </source>
</evidence>
<name>A0A0C5CCQ8_HEYCO</name>
<reference evidence="10" key="1">
    <citation type="submission" date="2015-01" db="EMBL/GenBank/DDBJ databases">
        <title>Comparative genome analysis of Bacillus coagulans HM-08, Clostridium butyricum HM-68, Bacillus subtilis HM-66 and Bacillus licheniformis BL-09.</title>
        <authorList>
            <person name="Zhang H."/>
        </authorList>
    </citation>
    <scope>NUCLEOTIDE SEQUENCE [LARGE SCALE GENOMIC DNA]</scope>
    <source>
        <strain evidence="10">HM-08</strain>
    </source>
</reference>
<dbReference type="PANTHER" id="PTHR34040">
    <property type="entry name" value="FLAGELLAR BIOSYNTHETIC PROTEIN FLIQ"/>
    <property type="match status" value="1"/>
</dbReference>
<reference evidence="14" key="2">
    <citation type="submission" date="2015-01" db="EMBL/GenBank/DDBJ databases">
        <title>Comparative genome analysis of Bacillus coagulans HM-08, Clostridium butyricum HM-68, Bacillus subtilis HM-66 and Bacillus paralicheniformis BL-09.</title>
        <authorList>
            <person name="Zhang H."/>
        </authorList>
    </citation>
    <scope>NUCLEOTIDE SEQUENCE [LARGE SCALE GENOMIC DNA]</scope>
    <source>
        <strain evidence="14">HM-08</strain>
    </source>
</reference>
<organism evidence="11 15">
    <name type="scientific">Heyndrickxia coagulans</name>
    <name type="common">Weizmannia coagulans</name>
    <dbReference type="NCBI Taxonomy" id="1398"/>
    <lineage>
        <taxon>Bacteria</taxon>
        <taxon>Bacillati</taxon>
        <taxon>Bacillota</taxon>
        <taxon>Bacilli</taxon>
        <taxon>Bacillales</taxon>
        <taxon>Bacillaceae</taxon>
        <taxon>Heyndrickxia</taxon>
    </lineage>
</organism>
<dbReference type="InterPro" id="IPR002191">
    <property type="entry name" value="Bac_export_3"/>
</dbReference>
<dbReference type="PRINTS" id="PR00952">
    <property type="entry name" value="TYPE3IMQPROT"/>
</dbReference>
<dbReference type="EMBL" id="JASUZX010000001">
    <property type="protein sequence ID" value="MDL5040508.1"/>
    <property type="molecule type" value="Genomic_DNA"/>
</dbReference>
<dbReference type="Proteomes" id="UP000075304">
    <property type="component" value="Unassembled WGS sequence"/>
</dbReference>
<dbReference type="PANTHER" id="PTHR34040:SF2">
    <property type="entry name" value="FLAGELLAR BIOSYNTHETIC PROTEIN FLIQ"/>
    <property type="match status" value="1"/>
</dbReference>
<dbReference type="GO" id="GO:0009306">
    <property type="term" value="P:protein secretion"/>
    <property type="evidence" value="ECO:0007669"/>
    <property type="project" value="InterPro"/>
</dbReference>
<keyword evidence="10" id="KW-0966">Cell projection</keyword>
<evidence type="ECO:0000256" key="1">
    <source>
        <dbReference type="ARBA" id="ARBA00004651"/>
    </source>
</evidence>
<keyword evidence="5 9" id="KW-0812">Transmembrane</keyword>
<dbReference type="Pfam" id="PF01313">
    <property type="entry name" value="Bac_export_3"/>
    <property type="match status" value="1"/>
</dbReference>
<keyword evidence="10" id="KW-0969">Cilium</keyword>
<dbReference type="GO" id="GO:0044780">
    <property type="term" value="P:bacterial-type flagellum assembly"/>
    <property type="evidence" value="ECO:0007669"/>
    <property type="project" value="InterPro"/>
</dbReference>
<comment type="subcellular location">
    <subcellularLocation>
        <location evidence="1 9">Cell membrane</location>
        <topology evidence="1">Multi-pass membrane protein</topology>
    </subcellularLocation>
    <subcellularLocation>
        <location evidence="9">Bacterial flagellum basal body</location>
    </subcellularLocation>
</comment>
<evidence type="ECO:0000313" key="11">
    <source>
        <dbReference type="EMBL" id="KYC59728.1"/>
    </source>
</evidence>
<protein>
    <recommendedName>
        <fullName evidence="3 9">Flagellar biosynthetic protein FliQ</fullName>
    </recommendedName>
</protein>
<dbReference type="NCBIfam" id="TIGR01402">
    <property type="entry name" value="fliQ"/>
    <property type="match status" value="1"/>
</dbReference>
<sequence length="89" mass="9725">MSEEMVISLAEKGIMVTFMVCGPLLLIALVVGMIVSIFQAATQIQEQTLAFVPKIVAVLLGLVLLGPWMLSHMLTYTKEILSNLTQYIG</sequence>
<dbReference type="EMBL" id="LQYG01000107">
    <property type="protein sequence ID" value="KYC59728.1"/>
    <property type="molecule type" value="Genomic_DNA"/>
</dbReference>
<comment type="function">
    <text evidence="9">Role in flagellar biosynthesis.</text>
</comment>
<evidence type="ECO:0000256" key="9">
    <source>
        <dbReference type="RuleBase" id="RU364090"/>
    </source>
</evidence>
<evidence type="ECO:0000313" key="16">
    <source>
        <dbReference type="Proteomes" id="UP000075304"/>
    </source>
</evidence>
<comment type="similarity">
    <text evidence="2 9">Belongs to the FliQ/MopD/SpaQ family.</text>
</comment>
<accession>A0A0C5CCQ8</accession>
<reference evidence="15 16" key="3">
    <citation type="submission" date="2016-01" db="EMBL/GenBank/DDBJ databases">
        <title>Genome Sequences of Twelve Sporeforming Bacillus Species Isolated from Foods.</title>
        <authorList>
            <person name="Berendsen E.M."/>
            <person name="Wells-Bennik M.H."/>
            <person name="Krawcyk A.O."/>
            <person name="De Jong A."/>
            <person name="Holsappel S."/>
            <person name="Eijlander R.T."/>
            <person name="Kuipers O.P."/>
        </authorList>
    </citation>
    <scope>NUCLEOTIDE SEQUENCE [LARGE SCALE GENOMIC DNA]</scope>
    <source>
        <strain evidence="11 15">B4098</strain>
        <strain evidence="12 16">B4099</strain>
    </source>
</reference>
<dbReference type="PIRSF" id="PIRSF004669">
    <property type="entry name" value="FliQ"/>
    <property type="match status" value="1"/>
</dbReference>
<evidence type="ECO:0000313" key="10">
    <source>
        <dbReference type="EMBL" id="AJO23340.1"/>
    </source>
</evidence>
<evidence type="ECO:0000256" key="8">
    <source>
        <dbReference type="ARBA" id="ARBA00023143"/>
    </source>
</evidence>
<dbReference type="STRING" id="1398.AB434_2755"/>
<dbReference type="RefSeq" id="WP_014095440.1">
    <property type="nucleotide sequence ID" value="NZ_CABJCT010000005.1"/>
</dbReference>
<gene>
    <name evidence="9 13" type="primary">fliQ</name>
    <name evidence="11" type="ORF">B4098_0102</name>
    <name evidence="12" type="ORF">B4099_0059</name>
    <name evidence="13" type="ORF">QN341_05345</name>
    <name evidence="10" type="ORF">SB48_HM08orf04052</name>
</gene>
<reference evidence="13" key="4">
    <citation type="submission" date="2023-06" db="EMBL/GenBank/DDBJ databases">
        <title>Probiogenomic evaluation and L lactic producing Weizmannia coaggulans BKMTCR2-2 from tree bark.</title>
        <authorList>
            <person name="Mahittikon J."/>
            <person name="Tanasupawat S."/>
        </authorList>
    </citation>
    <scope>NUCLEOTIDE SEQUENCE</scope>
    <source>
        <strain evidence="13">BKMTCR2-2</strain>
    </source>
</reference>
<feature type="transmembrane region" description="Helical" evidence="9">
    <location>
        <begin position="14"/>
        <end position="38"/>
    </location>
</feature>
<evidence type="ECO:0000256" key="2">
    <source>
        <dbReference type="ARBA" id="ARBA00006156"/>
    </source>
</evidence>
<keyword evidence="4 9" id="KW-1003">Cell membrane</keyword>
<dbReference type="Proteomes" id="UP000075288">
    <property type="component" value="Unassembled WGS sequence"/>
</dbReference>
<keyword evidence="6 9" id="KW-1133">Transmembrane helix</keyword>
<evidence type="ECO:0000256" key="7">
    <source>
        <dbReference type="ARBA" id="ARBA00023136"/>
    </source>
</evidence>
<dbReference type="GO" id="GO:0005886">
    <property type="term" value="C:plasma membrane"/>
    <property type="evidence" value="ECO:0007669"/>
    <property type="project" value="UniProtKB-SubCell"/>
</dbReference>
<evidence type="ECO:0000256" key="5">
    <source>
        <dbReference type="ARBA" id="ARBA00022692"/>
    </source>
</evidence>
<evidence type="ECO:0000256" key="3">
    <source>
        <dbReference type="ARBA" id="ARBA00021718"/>
    </source>
</evidence>
<dbReference type="GeneID" id="93260132"/>
<keyword evidence="7 9" id="KW-0472">Membrane</keyword>
<keyword evidence="14" id="KW-1185">Reference proteome</keyword>
<dbReference type="Proteomes" id="UP001223084">
    <property type="component" value="Unassembled WGS sequence"/>
</dbReference>
<keyword evidence="8 9" id="KW-0975">Bacterial flagellum</keyword>
<dbReference type="AlphaFoldDB" id="A0A0C5CCQ8"/>
<feature type="transmembrane region" description="Helical" evidence="9">
    <location>
        <begin position="50"/>
        <end position="70"/>
    </location>
</feature>
<dbReference type="InterPro" id="IPR006305">
    <property type="entry name" value="FliQ"/>
</dbReference>
<evidence type="ECO:0000256" key="4">
    <source>
        <dbReference type="ARBA" id="ARBA00022475"/>
    </source>
</evidence>
<dbReference type="PATRIC" id="fig|1398.18.peg.2533"/>
<keyword evidence="10" id="KW-0282">Flagellum</keyword>
<evidence type="ECO:0000256" key="6">
    <source>
        <dbReference type="ARBA" id="ARBA00022989"/>
    </source>
</evidence>
<evidence type="ECO:0000313" key="13">
    <source>
        <dbReference type="EMBL" id="MDL5040508.1"/>
    </source>
</evidence>
<dbReference type="EMBL" id="LQYI01000083">
    <property type="protein sequence ID" value="KYC66095.1"/>
    <property type="molecule type" value="Genomic_DNA"/>
</dbReference>
<proteinExistence type="inferred from homology"/>